<dbReference type="Proteomes" id="UP001499959">
    <property type="component" value="Unassembled WGS sequence"/>
</dbReference>
<feature type="domain" description="GST C-terminal" evidence="2">
    <location>
        <begin position="91"/>
        <end position="219"/>
    </location>
</feature>
<dbReference type="PANTHER" id="PTHR44051:SF8">
    <property type="entry name" value="GLUTATHIONE S-TRANSFERASE GSTA"/>
    <property type="match status" value="1"/>
</dbReference>
<evidence type="ECO:0000259" key="1">
    <source>
        <dbReference type="PROSITE" id="PS50404"/>
    </source>
</evidence>
<dbReference type="PANTHER" id="PTHR44051">
    <property type="entry name" value="GLUTATHIONE S-TRANSFERASE-RELATED"/>
    <property type="match status" value="1"/>
</dbReference>
<dbReference type="InterPro" id="IPR004046">
    <property type="entry name" value="GST_C"/>
</dbReference>
<dbReference type="Pfam" id="PF00043">
    <property type="entry name" value="GST_C"/>
    <property type="match status" value="1"/>
</dbReference>
<dbReference type="InterPro" id="IPR004045">
    <property type="entry name" value="Glutathione_S-Trfase_N"/>
</dbReference>
<organism evidence="3 4">
    <name type="scientific">Lysobacter hankyongensis</name>
    <dbReference type="NCBI Taxonomy" id="1176535"/>
    <lineage>
        <taxon>Bacteria</taxon>
        <taxon>Pseudomonadati</taxon>
        <taxon>Pseudomonadota</taxon>
        <taxon>Gammaproteobacteria</taxon>
        <taxon>Lysobacterales</taxon>
        <taxon>Lysobacteraceae</taxon>
        <taxon>Lysobacter</taxon>
    </lineage>
</organism>
<dbReference type="RefSeq" id="WP_345302401.1">
    <property type="nucleotide sequence ID" value="NZ_BAABJE010000005.1"/>
</dbReference>
<dbReference type="InterPro" id="IPR036249">
    <property type="entry name" value="Thioredoxin-like_sf"/>
</dbReference>
<dbReference type="InterPro" id="IPR040079">
    <property type="entry name" value="Glutathione_S-Trfase"/>
</dbReference>
<dbReference type="InterPro" id="IPR010987">
    <property type="entry name" value="Glutathione-S-Trfase_C-like"/>
</dbReference>
<name>A0ABP9AZH1_9GAMM</name>
<feature type="domain" description="GST N-terminal" evidence="1">
    <location>
        <begin position="6"/>
        <end position="85"/>
    </location>
</feature>
<dbReference type="SFLD" id="SFLDS00019">
    <property type="entry name" value="Glutathione_Transferase_(cytos"/>
    <property type="match status" value="1"/>
</dbReference>
<dbReference type="PROSITE" id="PS50404">
    <property type="entry name" value="GST_NTER"/>
    <property type="match status" value="1"/>
</dbReference>
<dbReference type="EMBL" id="BAABJE010000005">
    <property type="protein sequence ID" value="GAA4788483.1"/>
    <property type="molecule type" value="Genomic_DNA"/>
</dbReference>
<dbReference type="SUPFAM" id="SSF47616">
    <property type="entry name" value="GST C-terminal domain-like"/>
    <property type="match status" value="1"/>
</dbReference>
<dbReference type="SUPFAM" id="SSF52833">
    <property type="entry name" value="Thioredoxin-like"/>
    <property type="match status" value="1"/>
</dbReference>
<sequence>MSAAGGAPLLIGMFDSPFVRRVAVSMDLLGLPFEHRNWSVGNDFERIRAYNPLGRVPVLAPDDGEALIESAMILGHLDDVVGPERALLPPSGPDRRRALRLLAFATGAVEKGLQIVMERVFRPEALHHPPFLERCRTQMRGALTELDRACAEAGEREWLIGDRIGQADITLACFTTYLHEAVPEPLDAWPALSARRARYEALPVFRAFHVPFFQPDATGARGA</sequence>
<dbReference type="Gene3D" id="3.40.30.10">
    <property type="entry name" value="Glutaredoxin"/>
    <property type="match status" value="1"/>
</dbReference>
<dbReference type="Gene3D" id="1.20.1050.10">
    <property type="match status" value="1"/>
</dbReference>
<evidence type="ECO:0000259" key="2">
    <source>
        <dbReference type="PROSITE" id="PS50405"/>
    </source>
</evidence>
<evidence type="ECO:0000313" key="4">
    <source>
        <dbReference type="Proteomes" id="UP001499959"/>
    </source>
</evidence>
<dbReference type="InterPro" id="IPR036282">
    <property type="entry name" value="Glutathione-S-Trfase_C_sf"/>
</dbReference>
<keyword evidence="4" id="KW-1185">Reference proteome</keyword>
<dbReference type="PROSITE" id="PS50405">
    <property type="entry name" value="GST_CTER"/>
    <property type="match status" value="1"/>
</dbReference>
<protein>
    <submittedName>
        <fullName evidence="3">Glutathione S-transferase family protein</fullName>
    </submittedName>
</protein>
<evidence type="ECO:0000313" key="3">
    <source>
        <dbReference type="EMBL" id="GAA4788483.1"/>
    </source>
</evidence>
<reference evidence="4" key="1">
    <citation type="journal article" date="2019" name="Int. J. Syst. Evol. Microbiol.">
        <title>The Global Catalogue of Microorganisms (GCM) 10K type strain sequencing project: providing services to taxonomists for standard genome sequencing and annotation.</title>
        <authorList>
            <consortium name="The Broad Institute Genomics Platform"/>
            <consortium name="The Broad Institute Genome Sequencing Center for Infectious Disease"/>
            <person name="Wu L."/>
            <person name="Ma J."/>
        </authorList>
    </citation>
    <scope>NUCLEOTIDE SEQUENCE [LARGE SCALE GENOMIC DNA]</scope>
    <source>
        <strain evidence="4">JCM 18204</strain>
    </source>
</reference>
<comment type="caution">
    <text evidence="3">The sequence shown here is derived from an EMBL/GenBank/DDBJ whole genome shotgun (WGS) entry which is preliminary data.</text>
</comment>
<gene>
    <name evidence="3" type="ORF">GCM10023307_11940</name>
</gene>
<dbReference type="Pfam" id="PF13417">
    <property type="entry name" value="GST_N_3"/>
    <property type="match status" value="1"/>
</dbReference>
<proteinExistence type="predicted"/>
<accession>A0ABP9AZH1</accession>